<dbReference type="InterPro" id="IPR050645">
    <property type="entry name" value="Histidine_acid_phosphatase"/>
</dbReference>
<dbReference type="PANTHER" id="PTHR11567:SF110">
    <property type="entry name" value="2-PHOSPHOXYLOSE PHOSPHATASE 1"/>
    <property type="match status" value="1"/>
</dbReference>
<dbReference type="InterPro" id="IPR000560">
    <property type="entry name" value="His_Pase_clade-2"/>
</dbReference>
<comment type="similarity">
    <text evidence="1">Belongs to the histidine acid phosphatase family.</text>
</comment>
<keyword evidence="3" id="KW-0732">Signal</keyword>
<evidence type="ECO:0000313" key="5">
    <source>
        <dbReference type="Proteomes" id="UP000179807"/>
    </source>
</evidence>
<comment type="caution">
    <text evidence="4">The sequence shown here is derived from an EMBL/GenBank/DDBJ whole genome shotgun (WGS) entry which is preliminary data.</text>
</comment>
<dbReference type="CDD" id="cd07061">
    <property type="entry name" value="HP_HAP_like"/>
    <property type="match status" value="1"/>
</dbReference>
<feature type="signal peptide" evidence="3">
    <location>
        <begin position="1"/>
        <end position="15"/>
    </location>
</feature>
<keyword evidence="2" id="KW-0378">Hydrolase</keyword>
<evidence type="ECO:0000313" key="4">
    <source>
        <dbReference type="EMBL" id="OHT06690.1"/>
    </source>
</evidence>
<dbReference type="InterPro" id="IPR029033">
    <property type="entry name" value="His_PPase_superfam"/>
</dbReference>
<evidence type="ECO:0000256" key="2">
    <source>
        <dbReference type="ARBA" id="ARBA00022801"/>
    </source>
</evidence>
<sequence>MMLLFCLSYLIKSYSLQCSSPLKHAEPVKNAKLVSFALYLRHGMRTPLMPYTNRTYIGQWICDSESAYAPRNHFSVHKDGISRRYFNQLDRTLVEFPPNCQTGDLLLQGMEQHHELGEFYRNYLVEELHFLPKLVHPELMKLRSSFVERTFRSAESFLAGFYPPVTPGERLSIITGTDSSDFLYPDAYFCSDLMKDWEKFTSSEKFIERREKARVLYKDLYNRLNLTFDGENWLYIGDYLNTMTCTNQELPDFVKEVVTDELFEQTQKDIAYYSYGHYSIRRGVGASAILRDLFNNIDAQLEGKAEERFFLYSAHDSTLASILSAFGIYSEELPTYRSHLAFEIWENEANDKGGSKEKYVRVVFNGEPIVLDQENKNVFVKYSDLKLELAQAGVLDYCRKEYDF</sequence>
<dbReference type="VEuPathDB" id="TrichDB:TRFO_25145"/>
<name>A0A1J4K6U2_9EUKA</name>
<dbReference type="Pfam" id="PF00328">
    <property type="entry name" value="His_Phos_2"/>
    <property type="match status" value="1"/>
</dbReference>
<proteinExistence type="inferred from homology"/>
<dbReference type="GeneID" id="94838870"/>
<dbReference type="GO" id="GO:0016791">
    <property type="term" value="F:phosphatase activity"/>
    <property type="evidence" value="ECO:0007669"/>
    <property type="project" value="TreeGrafter"/>
</dbReference>
<organism evidence="4 5">
    <name type="scientific">Tritrichomonas foetus</name>
    <dbReference type="NCBI Taxonomy" id="1144522"/>
    <lineage>
        <taxon>Eukaryota</taxon>
        <taxon>Metamonada</taxon>
        <taxon>Parabasalia</taxon>
        <taxon>Tritrichomonadida</taxon>
        <taxon>Tritrichomonadidae</taxon>
        <taxon>Tritrichomonas</taxon>
    </lineage>
</organism>
<feature type="chain" id="PRO_5012113983" evidence="3">
    <location>
        <begin position="16"/>
        <end position="404"/>
    </location>
</feature>
<dbReference type="EMBL" id="MLAK01000717">
    <property type="protein sequence ID" value="OHT06690.1"/>
    <property type="molecule type" value="Genomic_DNA"/>
</dbReference>
<dbReference type="SUPFAM" id="SSF53254">
    <property type="entry name" value="Phosphoglycerate mutase-like"/>
    <property type="match status" value="1"/>
</dbReference>
<dbReference type="PROSITE" id="PS00778">
    <property type="entry name" value="HIS_ACID_PHOSPHAT_2"/>
    <property type="match status" value="1"/>
</dbReference>
<gene>
    <name evidence="4" type="ORF">TRFO_25145</name>
</gene>
<dbReference type="RefSeq" id="XP_068359826.1">
    <property type="nucleotide sequence ID" value="XM_068504166.1"/>
</dbReference>
<evidence type="ECO:0000256" key="1">
    <source>
        <dbReference type="ARBA" id="ARBA00005375"/>
    </source>
</evidence>
<dbReference type="OrthoDB" id="10257284at2759"/>
<keyword evidence="5" id="KW-1185">Reference proteome</keyword>
<dbReference type="InterPro" id="IPR033379">
    <property type="entry name" value="Acid_Pase_AS"/>
</dbReference>
<reference evidence="4" key="1">
    <citation type="submission" date="2016-10" db="EMBL/GenBank/DDBJ databases">
        <authorList>
            <person name="Benchimol M."/>
            <person name="Almeida L.G."/>
            <person name="Vasconcelos A.T."/>
            <person name="Perreira-Neves A."/>
            <person name="Rosa I.A."/>
            <person name="Tasca T."/>
            <person name="Bogo M.R."/>
            <person name="de Souza W."/>
        </authorList>
    </citation>
    <scope>NUCLEOTIDE SEQUENCE [LARGE SCALE GENOMIC DNA]</scope>
    <source>
        <strain evidence="4">K</strain>
    </source>
</reference>
<dbReference type="Gene3D" id="3.40.50.1240">
    <property type="entry name" value="Phosphoglycerate mutase-like"/>
    <property type="match status" value="1"/>
</dbReference>
<evidence type="ECO:0000256" key="3">
    <source>
        <dbReference type="SAM" id="SignalP"/>
    </source>
</evidence>
<dbReference type="AlphaFoldDB" id="A0A1J4K6U2"/>
<accession>A0A1J4K6U2</accession>
<dbReference type="PANTHER" id="PTHR11567">
    <property type="entry name" value="ACID PHOSPHATASE-RELATED"/>
    <property type="match status" value="1"/>
</dbReference>
<protein>
    <submittedName>
        <fullName evidence="4">Histidine acid phosphatase</fullName>
    </submittedName>
</protein>
<dbReference type="Proteomes" id="UP000179807">
    <property type="component" value="Unassembled WGS sequence"/>
</dbReference>